<dbReference type="InterPro" id="IPR028389">
    <property type="entry name" value="POT1"/>
</dbReference>
<accession>A0A9W9KHG2</accession>
<dbReference type="Pfam" id="PF16686">
    <property type="entry name" value="POT1PC"/>
    <property type="match status" value="1"/>
</dbReference>
<comment type="caution">
    <text evidence="11">The sequence shown here is derived from an EMBL/GenBank/DDBJ whole genome shotgun (WGS) entry which is preliminary data.</text>
</comment>
<evidence type="ECO:0000256" key="1">
    <source>
        <dbReference type="ARBA" id="ARBA00004123"/>
    </source>
</evidence>
<dbReference type="InterPro" id="IPR012340">
    <property type="entry name" value="NA-bd_OB-fold"/>
</dbReference>
<sequence>MPPVDDLVDVATACAKREPVNVLGVVVDQMSAMSTKGGSFCITFEIKDDGLDNPAWDNSLKVRYFADNESHLPHVLLNDVVLLRNIRITNFKNRATAVAAQNQRISWAIFRAEIDASKSPAITTGPDEFSPTPTEKRKALALQDKAAPFLQPSSARSSRRGGLPAPSSTVIEASISSKKSQFSEVTLIKDLQPDVFCRLVGQVVKDHHYEGDKSTIWVTDYTEQADLPDHEKEEKDTGSLGDKYGHLSNKKQWPGPWGKLTLQVTLWDPHATFARKNVSVGDIVLLTYVRPKFSSYGGLEASVHEDKKYMNKIHIQIVSPDYDKYAQELMNRRKEYWKIHGTKKEETRPAKKQKKVEEKTKLQRKEEGQTALPVTATAAASRTKQNRNIRPRDYGIPPTSVDSLLSAETHIISLPGGVSYKVPFQNVCYSLVVRVVDFYPPTLEDFAVQVQSTSIVDQDPEHIAWDWRFCLLVEGVEPLLSKNQQRERVKIFVSGAEAEHLLCLDATDLRQDKQRLNELREKLAILWGDLEEKKSQEPETAEGGPWAPVKSSNLPFSCCIKEYGVRCRHSEDTDAMAIDGQLCVQKDCFGWERRFSLYATTIHDQST</sequence>
<comment type="similarity">
    <text evidence="3">Belongs to the telombin family.</text>
</comment>
<dbReference type="SUPFAM" id="SSF50249">
    <property type="entry name" value="Nucleic acid-binding proteins"/>
    <property type="match status" value="2"/>
</dbReference>
<dbReference type="PANTHER" id="PTHR14513">
    <property type="entry name" value="PROTECTION OF TELOMERES 1"/>
    <property type="match status" value="1"/>
</dbReference>
<keyword evidence="7" id="KW-0238">DNA-binding</keyword>
<evidence type="ECO:0000259" key="10">
    <source>
        <dbReference type="SMART" id="SM00976"/>
    </source>
</evidence>
<organism evidence="11 12">
    <name type="scientific">Penicillium angulare</name>
    <dbReference type="NCBI Taxonomy" id="116970"/>
    <lineage>
        <taxon>Eukaryota</taxon>
        <taxon>Fungi</taxon>
        <taxon>Dikarya</taxon>
        <taxon>Ascomycota</taxon>
        <taxon>Pezizomycotina</taxon>
        <taxon>Eurotiomycetes</taxon>
        <taxon>Eurotiomycetidae</taxon>
        <taxon>Eurotiales</taxon>
        <taxon>Aspergillaceae</taxon>
        <taxon>Penicillium</taxon>
    </lineage>
</organism>
<evidence type="ECO:0000256" key="4">
    <source>
        <dbReference type="ARBA" id="ARBA00015253"/>
    </source>
</evidence>
<protein>
    <recommendedName>
        <fullName evidence="4">Protection of telomeres protein 1</fullName>
    </recommendedName>
</protein>
<dbReference type="AlphaFoldDB" id="A0A9W9KHG2"/>
<evidence type="ECO:0000256" key="2">
    <source>
        <dbReference type="ARBA" id="ARBA00004574"/>
    </source>
</evidence>
<evidence type="ECO:0000313" key="11">
    <source>
        <dbReference type="EMBL" id="KAJ5106694.1"/>
    </source>
</evidence>
<dbReference type="PANTHER" id="PTHR14513:SF0">
    <property type="entry name" value="PROTECTION OF TELOMERES PROTEIN 1"/>
    <property type="match status" value="1"/>
</dbReference>
<evidence type="ECO:0000313" key="12">
    <source>
        <dbReference type="Proteomes" id="UP001149165"/>
    </source>
</evidence>
<feature type="domain" description="Telomeric single stranded DNA binding POT1/Cdc13" evidence="10">
    <location>
        <begin position="4"/>
        <end position="147"/>
    </location>
</feature>
<dbReference type="Gene3D" id="2.40.50.140">
    <property type="entry name" value="Nucleic acid-binding proteins"/>
    <property type="match status" value="2"/>
</dbReference>
<proteinExistence type="inferred from homology"/>
<feature type="compositionally biased region" description="Basic and acidic residues" evidence="9">
    <location>
        <begin position="343"/>
        <end position="368"/>
    </location>
</feature>
<feature type="region of interest" description="Disordered" evidence="9">
    <location>
        <begin position="343"/>
        <end position="370"/>
    </location>
</feature>
<name>A0A9W9KHG2_9EURO</name>
<dbReference type="OrthoDB" id="2186770at2759"/>
<dbReference type="GO" id="GO:0016233">
    <property type="term" value="P:telomere capping"/>
    <property type="evidence" value="ECO:0007669"/>
    <property type="project" value="TreeGrafter"/>
</dbReference>
<keyword evidence="12" id="KW-1185">Reference proteome</keyword>
<keyword evidence="5" id="KW-0158">Chromosome</keyword>
<dbReference type="InterPro" id="IPR011564">
    <property type="entry name" value="Telomer_end-bd_POT1/Cdc13"/>
</dbReference>
<evidence type="ECO:0000256" key="3">
    <source>
        <dbReference type="ARBA" id="ARBA00008442"/>
    </source>
</evidence>
<dbReference type="GO" id="GO:0000783">
    <property type="term" value="C:nuclear telomere cap complex"/>
    <property type="evidence" value="ECO:0007669"/>
    <property type="project" value="TreeGrafter"/>
</dbReference>
<dbReference type="EMBL" id="JAPQKH010000003">
    <property type="protein sequence ID" value="KAJ5106694.1"/>
    <property type="molecule type" value="Genomic_DNA"/>
</dbReference>
<gene>
    <name evidence="11" type="ORF">N7456_003369</name>
</gene>
<dbReference type="Pfam" id="PF02765">
    <property type="entry name" value="POT1"/>
    <property type="match status" value="1"/>
</dbReference>
<evidence type="ECO:0000256" key="6">
    <source>
        <dbReference type="ARBA" id="ARBA00022895"/>
    </source>
</evidence>
<evidence type="ECO:0000256" key="9">
    <source>
        <dbReference type="SAM" id="MobiDB-lite"/>
    </source>
</evidence>
<dbReference type="InterPro" id="IPR032042">
    <property type="entry name" value="POT1PC"/>
</dbReference>
<dbReference type="SMART" id="SM00976">
    <property type="entry name" value="Telo_bind"/>
    <property type="match status" value="1"/>
</dbReference>
<dbReference type="GO" id="GO:0032210">
    <property type="term" value="P:regulation of telomere maintenance via telomerase"/>
    <property type="evidence" value="ECO:0007669"/>
    <property type="project" value="TreeGrafter"/>
</dbReference>
<evidence type="ECO:0000256" key="5">
    <source>
        <dbReference type="ARBA" id="ARBA00022454"/>
    </source>
</evidence>
<keyword evidence="8" id="KW-0539">Nucleus</keyword>
<reference evidence="11" key="2">
    <citation type="journal article" date="2023" name="IMA Fungus">
        <title>Comparative genomic study of the Penicillium genus elucidates a diverse pangenome and 15 lateral gene transfer events.</title>
        <authorList>
            <person name="Petersen C."/>
            <person name="Sorensen T."/>
            <person name="Nielsen M.R."/>
            <person name="Sondergaard T.E."/>
            <person name="Sorensen J.L."/>
            <person name="Fitzpatrick D.A."/>
            <person name="Frisvad J.C."/>
            <person name="Nielsen K.L."/>
        </authorList>
    </citation>
    <scope>NUCLEOTIDE SEQUENCE</scope>
    <source>
        <strain evidence="11">IBT 30069</strain>
    </source>
</reference>
<dbReference type="GO" id="GO:0010521">
    <property type="term" value="F:telomerase inhibitor activity"/>
    <property type="evidence" value="ECO:0007669"/>
    <property type="project" value="TreeGrafter"/>
</dbReference>
<dbReference type="CDD" id="cd04497">
    <property type="entry name" value="hPOT1_OB1_like"/>
    <property type="match status" value="1"/>
</dbReference>
<evidence type="ECO:0000256" key="7">
    <source>
        <dbReference type="ARBA" id="ARBA00023125"/>
    </source>
</evidence>
<keyword evidence="6" id="KW-0779">Telomere</keyword>
<reference evidence="11" key="1">
    <citation type="submission" date="2022-11" db="EMBL/GenBank/DDBJ databases">
        <authorList>
            <person name="Petersen C."/>
        </authorList>
    </citation>
    <scope>NUCLEOTIDE SEQUENCE</scope>
    <source>
        <strain evidence="11">IBT 30069</strain>
    </source>
</reference>
<dbReference type="Proteomes" id="UP001149165">
    <property type="component" value="Unassembled WGS sequence"/>
</dbReference>
<evidence type="ECO:0000256" key="8">
    <source>
        <dbReference type="ARBA" id="ARBA00023242"/>
    </source>
</evidence>
<comment type="subcellular location">
    <subcellularLocation>
        <location evidence="2">Chromosome</location>
        <location evidence="2">Telomere</location>
    </subcellularLocation>
    <subcellularLocation>
        <location evidence="1">Nucleus</location>
    </subcellularLocation>
</comment>
<dbReference type="FunFam" id="2.40.50.140:FF:000303">
    <property type="entry name" value="Protection of telomeres protein 1"/>
    <property type="match status" value="1"/>
</dbReference>
<dbReference type="GO" id="GO:0098505">
    <property type="term" value="F:G-rich strand telomeric DNA binding"/>
    <property type="evidence" value="ECO:0007669"/>
    <property type="project" value="TreeGrafter"/>
</dbReference>